<evidence type="ECO:0000256" key="12">
    <source>
        <dbReference type="ARBA" id="ARBA00033413"/>
    </source>
</evidence>
<gene>
    <name evidence="14" type="primary">folK</name>
    <name evidence="14" type="ORF">OQ497_01970</name>
</gene>
<dbReference type="PANTHER" id="PTHR43071:SF1">
    <property type="entry name" value="2-AMINO-4-HYDROXY-6-HYDROXYMETHYLDIHYDROPTERIDINE PYROPHOSPHOKINASE"/>
    <property type="match status" value="1"/>
</dbReference>
<name>A0ABT3QBS4_9PROT</name>
<evidence type="ECO:0000313" key="14">
    <source>
        <dbReference type="EMBL" id="MCX2562737.1"/>
    </source>
</evidence>
<dbReference type="PANTHER" id="PTHR43071">
    <property type="entry name" value="2-AMINO-4-HYDROXY-6-HYDROXYMETHYLDIHYDROPTERIDINE PYROPHOSPHOKINASE"/>
    <property type="match status" value="1"/>
</dbReference>
<evidence type="ECO:0000256" key="2">
    <source>
        <dbReference type="ARBA" id="ARBA00005810"/>
    </source>
</evidence>
<keyword evidence="6" id="KW-0547">Nucleotide-binding</keyword>
<evidence type="ECO:0000256" key="7">
    <source>
        <dbReference type="ARBA" id="ARBA00022777"/>
    </source>
</evidence>
<dbReference type="NCBIfam" id="TIGR01498">
    <property type="entry name" value="folK"/>
    <property type="match status" value="1"/>
</dbReference>
<comment type="caution">
    <text evidence="14">The sequence shown here is derived from an EMBL/GenBank/DDBJ whole genome shotgun (WGS) entry which is preliminary data.</text>
</comment>
<evidence type="ECO:0000256" key="8">
    <source>
        <dbReference type="ARBA" id="ARBA00022840"/>
    </source>
</evidence>
<keyword evidence="7" id="KW-0418">Kinase</keyword>
<dbReference type="Proteomes" id="UP001301152">
    <property type="component" value="Unassembled WGS sequence"/>
</dbReference>
<evidence type="ECO:0000256" key="3">
    <source>
        <dbReference type="ARBA" id="ARBA00013253"/>
    </source>
</evidence>
<proteinExistence type="inferred from homology"/>
<dbReference type="Pfam" id="PF01288">
    <property type="entry name" value="HPPK"/>
    <property type="match status" value="1"/>
</dbReference>
<evidence type="ECO:0000256" key="6">
    <source>
        <dbReference type="ARBA" id="ARBA00022741"/>
    </source>
</evidence>
<evidence type="ECO:0000256" key="10">
    <source>
        <dbReference type="ARBA" id="ARBA00029409"/>
    </source>
</evidence>
<evidence type="ECO:0000256" key="11">
    <source>
        <dbReference type="ARBA" id="ARBA00029766"/>
    </source>
</evidence>
<comment type="similarity">
    <text evidence="2">Belongs to the HPPK family.</text>
</comment>
<reference evidence="14 15" key="1">
    <citation type="submission" date="2022-11" db="EMBL/GenBank/DDBJ databases">
        <title>Genome sequencing of Acetobacter type strain.</title>
        <authorList>
            <person name="Heo J."/>
            <person name="Lee D."/>
            <person name="Han B.-H."/>
            <person name="Hong S.-B."/>
            <person name="Kwon S.-W."/>
        </authorList>
    </citation>
    <scope>NUCLEOTIDE SEQUENCE [LARGE SCALE GENOMIC DNA]</scope>
    <source>
        <strain evidence="14 15">KACC 21253</strain>
    </source>
</reference>
<dbReference type="CDD" id="cd00483">
    <property type="entry name" value="HPPK"/>
    <property type="match status" value="1"/>
</dbReference>
<dbReference type="InterPro" id="IPR035907">
    <property type="entry name" value="Hppk_sf"/>
</dbReference>
<dbReference type="RefSeq" id="WP_194299614.1">
    <property type="nucleotide sequence ID" value="NZ_JAPIUZ010000001.1"/>
</dbReference>
<protein>
    <recommendedName>
        <fullName evidence="4">2-amino-4-hydroxy-6-hydroxymethyldihydropteridine pyrophosphokinase</fullName>
        <ecNumber evidence="3">2.7.6.3</ecNumber>
    </recommendedName>
    <alternativeName>
        <fullName evidence="11">6-hydroxymethyl-7,8-dihydropterin pyrophosphokinase</fullName>
    </alternativeName>
    <alternativeName>
        <fullName evidence="12">7,8-dihydro-6-hydroxymethylpterin-pyrophosphokinase</fullName>
    </alternativeName>
</protein>
<dbReference type="EMBL" id="JAPIUZ010000001">
    <property type="protein sequence ID" value="MCX2562737.1"/>
    <property type="molecule type" value="Genomic_DNA"/>
</dbReference>
<evidence type="ECO:0000259" key="13">
    <source>
        <dbReference type="Pfam" id="PF01288"/>
    </source>
</evidence>
<keyword evidence="9" id="KW-0289">Folate biosynthesis</keyword>
<dbReference type="Gene3D" id="3.30.70.560">
    <property type="entry name" value="7,8-Dihydro-6-hydroxymethylpterin-pyrophosphokinase HPPK"/>
    <property type="match status" value="1"/>
</dbReference>
<dbReference type="EC" id="2.7.6.3" evidence="3"/>
<comment type="pathway">
    <text evidence="1">Cofactor biosynthesis; tetrahydrofolate biosynthesis; 2-amino-4-hydroxy-6-hydroxymethyl-7,8-dihydropteridine diphosphate from 7,8-dihydroneopterin triphosphate: step 4/4.</text>
</comment>
<keyword evidence="8" id="KW-0067">ATP-binding</keyword>
<dbReference type="SUPFAM" id="SSF55083">
    <property type="entry name" value="6-hydroxymethyl-7,8-dihydropterin pyrophosphokinase, HPPK"/>
    <property type="match status" value="1"/>
</dbReference>
<feature type="domain" description="7,8-dihydro-6-hydroxymethylpterin-pyrophosphokinase" evidence="13">
    <location>
        <begin position="14"/>
        <end position="145"/>
    </location>
</feature>
<keyword evidence="5 14" id="KW-0808">Transferase</keyword>
<accession>A0ABT3QBS4</accession>
<keyword evidence="15" id="KW-1185">Reference proteome</keyword>
<evidence type="ECO:0000256" key="9">
    <source>
        <dbReference type="ARBA" id="ARBA00022909"/>
    </source>
</evidence>
<evidence type="ECO:0000256" key="4">
    <source>
        <dbReference type="ARBA" id="ARBA00016218"/>
    </source>
</evidence>
<evidence type="ECO:0000313" key="15">
    <source>
        <dbReference type="Proteomes" id="UP001301152"/>
    </source>
</evidence>
<comment type="function">
    <text evidence="10">Catalyzes the transfer of pyrophosphate from adenosine triphosphate (ATP) to 6-hydroxymethyl-7,8-dihydropterin, an enzymatic step in folate biosynthesis pathway.</text>
</comment>
<evidence type="ECO:0000256" key="5">
    <source>
        <dbReference type="ARBA" id="ARBA00022679"/>
    </source>
</evidence>
<dbReference type="InterPro" id="IPR000550">
    <property type="entry name" value="Hppk"/>
</dbReference>
<dbReference type="GO" id="GO:0003848">
    <property type="term" value="F:2-amino-4-hydroxy-6-hydroxymethyldihydropteridine diphosphokinase activity"/>
    <property type="evidence" value="ECO:0007669"/>
    <property type="project" value="UniProtKB-EC"/>
</dbReference>
<organism evidence="14 15">
    <name type="scientific">Acetobacter thailandicus</name>
    <dbReference type="NCBI Taxonomy" id="1502842"/>
    <lineage>
        <taxon>Bacteria</taxon>
        <taxon>Pseudomonadati</taxon>
        <taxon>Pseudomonadota</taxon>
        <taxon>Alphaproteobacteria</taxon>
        <taxon>Acetobacterales</taxon>
        <taxon>Acetobacteraceae</taxon>
        <taxon>Acetobacter</taxon>
    </lineage>
</organism>
<evidence type="ECO:0000256" key="1">
    <source>
        <dbReference type="ARBA" id="ARBA00005051"/>
    </source>
</evidence>
<sequence>MKIKPEKKLVTALVAVGANLPSAQGSPLSACQEAAGVLKQVAGVEDIQVSSWYESAPVPPSGQPPYVNGVIRLLTTLGSYELLHVLQGVEQDFGRQRSVANAARTLDLDIIAYGDLCQDDPVLILPHPRAHERAFVMMPLCDVAPDWVHPVSGVGIKKLVQQVSEQEIRRIV</sequence>